<organism evidence="2 3">
    <name type="scientific">Stieleria magnilauensis</name>
    <dbReference type="NCBI Taxonomy" id="2527963"/>
    <lineage>
        <taxon>Bacteria</taxon>
        <taxon>Pseudomonadati</taxon>
        <taxon>Planctomycetota</taxon>
        <taxon>Planctomycetia</taxon>
        <taxon>Pirellulales</taxon>
        <taxon>Pirellulaceae</taxon>
        <taxon>Stieleria</taxon>
    </lineage>
</organism>
<protein>
    <submittedName>
        <fullName evidence="2">Uncharacterized protein</fullName>
    </submittedName>
</protein>
<sequence>MITSCLRIAHCLVVRCVHRTKKAGSNRPGNLPVQSICSAVPPVGLEQPTDSSRDKRGGVSAVSPAVSSAPEVSADALDDDDGTDLAGLILKRQRLAEIARHAAELSDSDWASVVAFASELAHASALPPGDDQG</sequence>
<dbReference type="EMBL" id="CP036432">
    <property type="protein sequence ID" value="QDV86066.1"/>
    <property type="molecule type" value="Genomic_DNA"/>
</dbReference>
<accession>A0ABX5XWB6</accession>
<evidence type="ECO:0000256" key="1">
    <source>
        <dbReference type="SAM" id="MobiDB-lite"/>
    </source>
</evidence>
<keyword evidence="3" id="KW-1185">Reference proteome</keyword>
<evidence type="ECO:0000313" key="3">
    <source>
        <dbReference type="Proteomes" id="UP000318081"/>
    </source>
</evidence>
<proteinExistence type="predicted"/>
<feature type="compositionally biased region" description="Low complexity" evidence="1">
    <location>
        <begin position="59"/>
        <end position="75"/>
    </location>
</feature>
<evidence type="ECO:0000313" key="2">
    <source>
        <dbReference type="EMBL" id="QDV86066.1"/>
    </source>
</evidence>
<name>A0ABX5XWB6_9BACT</name>
<dbReference type="Proteomes" id="UP000318081">
    <property type="component" value="Chromosome"/>
</dbReference>
<feature type="region of interest" description="Disordered" evidence="1">
    <location>
        <begin position="42"/>
        <end position="81"/>
    </location>
</feature>
<reference evidence="2 3" key="1">
    <citation type="submission" date="2019-02" db="EMBL/GenBank/DDBJ databases">
        <title>Deep-cultivation of Planctomycetes and their phenomic and genomic characterization uncovers novel biology.</title>
        <authorList>
            <person name="Wiegand S."/>
            <person name="Jogler M."/>
            <person name="Boedeker C."/>
            <person name="Pinto D."/>
            <person name="Vollmers J."/>
            <person name="Rivas-Marin E."/>
            <person name="Kohn T."/>
            <person name="Peeters S.H."/>
            <person name="Heuer A."/>
            <person name="Rast P."/>
            <person name="Oberbeckmann S."/>
            <person name="Bunk B."/>
            <person name="Jeske O."/>
            <person name="Meyerdierks A."/>
            <person name="Storesund J.E."/>
            <person name="Kallscheuer N."/>
            <person name="Luecker S."/>
            <person name="Lage O.M."/>
            <person name="Pohl T."/>
            <person name="Merkel B.J."/>
            <person name="Hornburger P."/>
            <person name="Mueller R.-W."/>
            <person name="Bruemmer F."/>
            <person name="Labrenz M."/>
            <person name="Spormann A.M."/>
            <person name="Op den Camp H."/>
            <person name="Overmann J."/>
            <person name="Amann R."/>
            <person name="Jetten M.S.M."/>
            <person name="Mascher T."/>
            <person name="Medema M.H."/>
            <person name="Devos D.P."/>
            <person name="Kaster A.-K."/>
            <person name="Ovreas L."/>
            <person name="Rohde M."/>
            <person name="Galperin M.Y."/>
            <person name="Jogler C."/>
        </authorList>
    </citation>
    <scope>NUCLEOTIDE SEQUENCE [LARGE SCALE GENOMIC DNA]</scope>
    <source>
        <strain evidence="2 3">TBK1r</strain>
    </source>
</reference>
<gene>
    <name evidence="2" type="ORF">TBK1r_50840</name>
</gene>